<keyword evidence="2" id="KW-1185">Reference proteome</keyword>
<organism evidence="1 2">
    <name type="scientific">Iodobacter fluviatilis</name>
    <dbReference type="NCBI Taxonomy" id="537"/>
    <lineage>
        <taxon>Bacteria</taxon>
        <taxon>Pseudomonadati</taxon>
        <taxon>Pseudomonadota</taxon>
        <taxon>Betaproteobacteria</taxon>
        <taxon>Neisseriales</taxon>
        <taxon>Chitinibacteraceae</taxon>
        <taxon>Iodobacter</taxon>
    </lineage>
</organism>
<protein>
    <submittedName>
        <fullName evidence="1">Uncharacterized protein</fullName>
    </submittedName>
</protein>
<evidence type="ECO:0000313" key="2">
    <source>
        <dbReference type="Proteomes" id="UP000515917"/>
    </source>
</evidence>
<dbReference type="EMBL" id="CP025781">
    <property type="protein sequence ID" value="QBC42953.1"/>
    <property type="molecule type" value="Genomic_DNA"/>
</dbReference>
<accession>A0A7G3G7E8</accession>
<dbReference type="Proteomes" id="UP000515917">
    <property type="component" value="Chromosome"/>
</dbReference>
<name>A0A7G3G7E8_9NEIS</name>
<dbReference type="KEGG" id="ifl:C1H71_04900"/>
<evidence type="ECO:0000313" key="1">
    <source>
        <dbReference type="EMBL" id="QBC42953.1"/>
    </source>
</evidence>
<gene>
    <name evidence="1" type="ORF">C1H71_04900</name>
</gene>
<proteinExistence type="predicted"/>
<sequence length="76" mass="8593">MIFLFTLLPQKAKTLSISNINSDDTSPLMLSTSSLSGLSDRSEGKTDLRQISRAFEANSWLFNEKMREIWPNPAFP</sequence>
<reference evidence="1 2" key="1">
    <citation type="submission" date="2018-01" db="EMBL/GenBank/DDBJ databases">
        <title>Genome sequence of Iodobacter sp. strain PCH194 isolated from Indian Trans-Himalaya.</title>
        <authorList>
            <person name="Kumar V."/>
            <person name="Thakur V."/>
            <person name="Kumar S."/>
            <person name="Singh D."/>
        </authorList>
    </citation>
    <scope>NUCLEOTIDE SEQUENCE [LARGE SCALE GENOMIC DNA]</scope>
    <source>
        <strain evidence="1 2">PCH194</strain>
    </source>
</reference>
<dbReference type="AlphaFoldDB" id="A0A7G3G7E8"/>